<reference evidence="11" key="1">
    <citation type="journal article" date="2019" name="Int. J. Syst. Evol. Microbiol.">
        <title>The Global Catalogue of Microorganisms (GCM) 10K type strain sequencing project: providing services to taxonomists for standard genome sequencing and annotation.</title>
        <authorList>
            <consortium name="The Broad Institute Genomics Platform"/>
            <consortium name="The Broad Institute Genome Sequencing Center for Infectious Disease"/>
            <person name="Wu L."/>
            <person name="Ma J."/>
        </authorList>
    </citation>
    <scope>NUCLEOTIDE SEQUENCE [LARGE SCALE GENOMIC DNA]</scope>
    <source>
        <strain evidence="11">XZYJ18</strain>
    </source>
</reference>
<evidence type="ECO:0000256" key="9">
    <source>
        <dbReference type="SAM" id="Phobius"/>
    </source>
</evidence>
<dbReference type="InterPro" id="IPR018584">
    <property type="entry name" value="GT87"/>
</dbReference>
<dbReference type="Pfam" id="PF09594">
    <property type="entry name" value="GT87"/>
    <property type="match status" value="1"/>
</dbReference>
<dbReference type="Proteomes" id="UP001595923">
    <property type="component" value="Unassembled WGS sequence"/>
</dbReference>
<evidence type="ECO:0000256" key="2">
    <source>
        <dbReference type="ARBA" id="ARBA00022475"/>
    </source>
</evidence>
<comment type="subcellular location">
    <subcellularLocation>
        <location evidence="1">Cell membrane</location>
        <topology evidence="1">Multi-pass membrane protein</topology>
    </subcellularLocation>
</comment>
<keyword evidence="2" id="KW-1003">Cell membrane</keyword>
<dbReference type="EMBL" id="JBHSFQ010000024">
    <property type="protein sequence ID" value="MFC4564395.1"/>
    <property type="molecule type" value="Genomic_DNA"/>
</dbReference>
<name>A0ABV9DZW5_9ACTN</name>
<proteinExistence type="inferred from homology"/>
<gene>
    <name evidence="10" type="ORF">ACFO4E_21245</name>
</gene>
<feature type="transmembrane region" description="Helical" evidence="9">
    <location>
        <begin position="311"/>
        <end position="333"/>
    </location>
</feature>
<evidence type="ECO:0000256" key="8">
    <source>
        <dbReference type="SAM" id="MobiDB-lite"/>
    </source>
</evidence>
<keyword evidence="4 9" id="KW-0812">Transmembrane</keyword>
<organism evidence="10 11">
    <name type="scientific">Nocardiopsis mangrovi</name>
    <dbReference type="NCBI Taxonomy" id="1179818"/>
    <lineage>
        <taxon>Bacteria</taxon>
        <taxon>Bacillati</taxon>
        <taxon>Actinomycetota</taxon>
        <taxon>Actinomycetes</taxon>
        <taxon>Streptosporangiales</taxon>
        <taxon>Nocardiopsidaceae</taxon>
        <taxon>Nocardiopsis</taxon>
    </lineage>
</organism>
<keyword evidence="3" id="KW-0808">Transferase</keyword>
<feature type="transmembrane region" description="Helical" evidence="9">
    <location>
        <begin position="121"/>
        <end position="146"/>
    </location>
</feature>
<evidence type="ECO:0000256" key="7">
    <source>
        <dbReference type="ARBA" id="ARBA00024033"/>
    </source>
</evidence>
<dbReference type="InterPro" id="IPR016570">
    <property type="entry name" value="UCP010361"/>
</dbReference>
<evidence type="ECO:0000313" key="11">
    <source>
        <dbReference type="Proteomes" id="UP001595923"/>
    </source>
</evidence>
<sequence>MTFTSGEPGHARAGDDPVAGTRRFPGRSDMPWVALTAFAVIGAALGYLAKAPCRFGGAWLYGGQYEYACYSDVFPLYYRDGLDEGVVPYLDREIEYPVLTGGLMHLLGRAVAWLPGQTERAYAYFDATALVMAGCMAAVVLCTGYLAGRGSLLPGPVERPFDRRAALLAGGFTALVPAAMLAAYINWDLLAVALLMGGLTAYARGRQWAGGALIGLATAAKFYPFLVFGPLFVLVVRAWWRKEPGPAVGDLLRPLGGAVAAWAAVNVPVLLAAPDGWATFFRFSSERGADWGSAYYLLGSFGLFDSADTELVNTTGTLSLVAACALVAALGVFARRRPPLEQLVFLVVAAFLVTNKVWSPQFVLWLLPLAALAWPRRLPAWTGVAAFGLWQIAEVGYFFGIWQHLLHHSLAAEGVAGGLPIEGYAVVSVARSLTVVTVGALVVVDNLRGGESTT</sequence>
<evidence type="ECO:0000313" key="10">
    <source>
        <dbReference type="EMBL" id="MFC4564395.1"/>
    </source>
</evidence>
<feature type="transmembrane region" description="Helical" evidence="9">
    <location>
        <begin position="32"/>
        <end position="49"/>
    </location>
</feature>
<protein>
    <submittedName>
        <fullName evidence="10">Glycosyltransferase family 87 protein</fullName>
    </submittedName>
</protein>
<accession>A0ABV9DZW5</accession>
<evidence type="ECO:0000256" key="5">
    <source>
        <dbReference type="ARBA" id="ARBA00022989"/>
    </source>
</evidence>
<feature type="transmembrane region" description="Helical" evidence="9">
    <location>
        <begin position="166"/>
        <end position="187"/>
    </location>
</feature>
<dbReference type="PIRSF" id="PIRSF010361">
    <property type="entry name" value="UCP010361"/>
    <property type="match status" value="1"/>
</dbReference>
<feature type="transmembrane region" description="Helical" evidence="9">
    <location>
        <begin position="378"/>
        <end position="399"/>
    </location>
</feature>
<evidence type="ECO:0000256" key="6">
    <source>
        <dbReference type="ARBA" id="ARBA00023136"/>
    </source>
</evidence>
<evidence type="ECO:0000256" key="1">
    <source>
        <dbReference type="ARBA" id="ARBA00004651"/>
    </source>
</evidence>
<keyword evidence="11" id="KW-1185">Reference proteome</keyword>
<feature type="transmembrane region" description="Helical" evidence="9">
    <location>
        <begin position="252"/>
        <end position="273"/>
    </location>
</feature>
<keyword evidence="6 9" id="KW-0472">Membrane</keyword>
<feature type="region of interest" description="Disordered" evidence="8">
    <location>
        <begin position="1"/>
        <end position="21"/>
    </location>
</feature>
<feature type="transmembrane region" description="Helical" evidence="9">
    <location>
        <begin position="222"/>
        <end position="240"/>
    </location>
</feature>
<comment type="caution">
    <text evidence="10">The sequence shown here is derived from an EMBL/GenBank/DDBJ whole genome shotgun (WGS) entry which is preliminary data.</text>
</comment>
<keyword evidence="5 9" id="KW-1133">Transmembrane helix</keyword>
<feature type="transmembrane region" description="Helical" evidence="9">
    <location>
        <begin position="340"/>
        <end position="358"/>
    </location>
</feature>
<evidence type="ECO:0000256" key="3">
    <source>
        <dbReference type="ARBA" id="ARBA00022679"/>
    </source>
</evidence>
<dbReference type="RefSeq" id="WP_378577470.1">
    <property type="nucleotide sequence ID" value="NZ_JBHSFQ010000024.1"/>
</dbReference>
<comment type="similarity">
    <text evidence="7">Belongs to the glycosyltransferase 87 family.</text>
</comment>
<evidence type="ECO:0000256" key="4">
    <source>
        <dbReference type="ARBA" id="ARBA00022692"/>
    </source>
</evidence>